<sequence>MNSNNALISLINGEIQGHVQPLCNARDLHAFLEVGKVFGAWINDRIEQHGFVENQDFVVFSEIGKNPQGGRPAKEYHLTVDTAKHIAMAEHTPKGKEARDYFIECERIAMRQPSSTEKPSVSSTGVDEPYQPLGIVVRKHFKVWMIFDDGLAREIWQPLRGVIIGNTDILIKIARGEIPAGMETRKPEKYDAPLLSPLQITVGSSNSVLLLTNHGDPIIAGFHPFRVMIGTQQDTNAYIKDAKLKLAFPLQWIETD</sequence>
<proteinExistence type="predicted"/>
<evidence type="ECO:0000313" key="2">
    <source>
        <dbReference type="EMBL" id="OCB03919.1"/>
    </source>
</evidence>
<name>A0A1B9C1R2_9PROT</name>
<dbReference type="InterPro" id="IPR013557">
    <property type="entry name" value="AntA/B_antirep"/>
</dbReference>
<accession>A0A1B9C1R2</accession>
<protein>
    <recommendedName>
        <fullName evidence="1">AntA/AntB antirepressor domain-containing protein</fullName>
    </recommendedName>
</protein>
<reference evidence="2 3" key="1">
    <citation type="submission" date="2016-07" db="EMBL/GenBank/DDBJ databases">
        <title>Draft genome of a psychrotolerant acidophile Acidithiobacillus ferrivorans strain YL15.</title>
        <authorList>
            <person name="Peng T."/>
            <person name="Ma L."/>
            <person name="Nan M."/>
            <person name="An N."/>
            <person name="Wang M."/>
            <person name="Qiu G."/>
            <person name="Zeng W."/>
        </authorList>
    </citation>
    <scope>NUCLEOTIDE SEQUENCE [LARGE SCALE GENOMIC DNA]</scope>
    <source>
        <strain evidence="2 3">YL15</strain>
    </source>
</reference>
<dbReference type="EMBL" id="MASQ01000032">
    <property type="protein sequence ID" value="OCB03919.1"/>
    <property type="molecule type" value="Genomic_DNA"/>
</dbReference>
<dbReference type="Pfam" id="PF08346">
    <property type="entry name" value="AntA"/>
    <property type="match status" value="1"/>
</dbReference>
<comment type="caution">
    <text evidence="2">The sequence shown here is derived from an EMBL/GenBank/DDBJ whole genome shotgun (WGS) entry which is preliminary data.</text>
</comment>
<dbReference type="AlphaFoldDB" id="A0A1B9C1R2"/>
<gene>
    <name evidence="2" type="ORF">BBC27_05745</name>
</gene>
<dbReference type="Proteomes" id="UP000093129">
    <property type="component" value="Unassembled WGS sequence"/>
</dbReference>
<feature type="domain" description="AntA/AntB antirepressor" evidence="1">
    <location>
        <begin position="23"/>
        <end position="91"/>
    </location>
</feature>
<dbReference type="PANTHER" id="PTHR36180:SF1">
    <property type="entry name" value="ANTA_ANTB ANTIREPRESSOR DOMAIN-CONTAINING PROTEIN"/>
    <property type="match status" value="1"/>
</dbReference>
<evidence type="ECO:0000259" key="1">
    <source>
        <dbReference type="Pfam" id="PF08346"/>
    </source>
</evidence>
<dbReference type="RefSeq" id="WP_065412518.1">
    <property type="nucleotide sequence ID" value="NZ_MASQ01000032.1"/>
</dbReference>
<organism evidence="2 3">
    <name type="scientific">Acidithiobacillus ferrivorans</name>
    <dbReference type="NCBI Taxonomy" id="160808"/>
    <lineage>
        <taxon>Bacteria</taxon>
        <taxon>Pseudomonadati</taxon>
        <taxon>Pseudomonadota</taxon>
        <taxon>Acidithiobacillia</taxon>
        <taxon>Acidithiobacillales</taxon>
        <taxon>Acidithiobacillaceae</taxon>
        <taxon>Acidithiobacillus</taxon>
    </lineage>
</organism>
<evidence type="ECO:0000313" key="3">
    <source>
        <dbReference type="Proteomes" id="UP000093129"/>
    </source>
</evidence>
<dbReference type="PANTHER" id="PTHR36180">
    <property type="entry name" value="DNA-BINDING PROTEIN-RELATED-RELATED"/>
    <property type="match status" value="1"/>
</dbReference>